<evidence type="ECO:0000313" key="2">
    <source>
        <dbReference type="Proteomes" id="UP000639973"/>
    </source>
</evidence>
<evidence type="ECO:0000313" key="1">
    <source>
        <dbReference type="EMBL" id="GGL70241.1"/>
    </source>
</evidence>
<keyword evidence="2" id="KW-1185">Reference proteome</keyword>
<organism evidence="1 2">
    <name type="scientific">Deinococcus aerolatus</name>
    <dbReference type="NCBI Taxonomy" id="522487"/>
    <lineage>
        <taxon>Bacteria</taxon>
        <taxon>Thermotogati</taxon>
        <taxon>Deinococcota</taxon>
        <taxon>Deinococci</taxon>
        <taxon>Deinococcales</taxon>
        <taxon>Deinococcaceae</taxon>
        <taxon>Deinococcus</taxon>
    </lineage>
</organism>
<reference evidence="2" key="1">
    <citation type="journal article" date="2019" name="Int. J. Syst. Evol. Microbiol.">
        <title>The Global Catalogue of Microorganisms (GCM) 10K type strain sequencing project: providing services to taxonomists for standard genome sequencing and annotation.</title>
        <authorList>
            <consortium name="The Broad Institute Genomics Platform"/>
            <consortium name="The Broad Institute Genome Sequencing Center for Infectious Disease"/>
            <person name="Wu L."/>
            <person name="Ma J."/>
        </authorList>
    </citation>
    <scope>NUCLEOTIDE SEQUENCE [LARGE SCALE GENOMIC DNA]</scope>
    <source>
        <strain evidence="2">JCM 15442</strain>
    </source>
</reference>
<proteinExistence type="predicted"/>
<sequence>MNFKNSREARISGLVFSAGLGLLLGAATALGPALGACWGRGLPDKQQPQEKPAPPA</sequence>
<protein>
    <submittedName>
        <fullName evidence="1">Uncharacterized protein</fullName>
    </submittedName>
</protein>
<dbReference type="Proteomes" id="UP000639973">
    <property type="component" value="Unassembled WGS sequence"/>
</dbReference>
<gene>
    <name evidence="1" type="ORF">GCM10010840_05320</name>
</gene>
<name>A0ABQ2G196_9DEIO</name>
<accession>A0ABQ2G196</accession>
<dbReference type="EMBL" id="BMOL01000001">
    <property type="protein sequence ID" value="GGL70241.1"/>
    <property type="molecule type" value="Genomic_DNA"/>
</dbReference>
<dbReference type="RefSeq" id="WP_188968672.1">
    <property type="nucleotide sequence ID" value="NZ_BMOL01000001.1"/>
</dbReference>
<comment type="caution">
    <text evidence="1">The sequence shown here is derived from an EMBL/GenBank/DDBJ whole genome shotgun (WGS) entry which is preliminary data.</text>
</comment>